<gene>
    <name evidence="6" type="ORF">M5K25_023080</name>
</gene>
<evidence type="ECO:0000256" key="5">
    <source>
        <dbReference type="ARBA" id="ARBA00023242"/>
    </source>
</evidence>
<evidence type="ECO:0000256" key="3">
    <source>
        <dbReference type="ARBA" id="ARBA00022771"/>
    </source>
</evidence>
<evidence type="ECO:0000256" key="2">
    <source>
        <dbReference type="ARBA" id="ARBA00022723"/>
    </source>
</evidence>
<comment type="caution">
    <text evidence="6">The sequence shown here is derived from an EMBL/GenBank/DDBJ whole genome shotgun (WGS) entry which is preliminary data.</text>
</comment>
<evidence type="ECO:0000313" key="6">
    <source>
        <dbReference type="EMBL" id="KAL0908578.1"/>
    </source>
</evidence>
<dbReference type="PANTHER" id="PTHR46481:SF10">
    <property type="entry name" value="ZINC FINGER BED DOMAIN-CONTAINING PROTEIN 39"/>
    <property type="match status" value="1"/>
</dbReference>
<accession>A0ABD0UEH8</accession>
<dbReference type="SUPFAM" id="SSF53098">
    <property type="entry name" value="Ribonuclease H-like"/>
    <property type="match status" value="1"/>
</dbReference>
<dbReference type="Proteomes" id="UP001552299">
    <property type="component" value="Unassembled WGS sequence"/>
</dbReference>
<dbReference type="GO" id="GO:0005634">
    <property type="term" value="C:nucleus"/>
    <property type="evidence" value="ECO:0007669"/>
    <property type="project" value="UniProtKB-SubCell"/>
</dbReference>
<evidence type="ECO:0000313" key="7">
    <source>
        <dbReference type="Proteomes" id="UP001552299"/>
    </source>
</evidence>
<keyword evidence="5" id="KW-0539">Nucleus</keyword>
<comment type="subcellular location">
    <subcellularLocation>
        <location evidence="1">Nucleus</location>
    </subcellularLocation>
</comment>
<organism evidence="6 7">
    <name type="scientific">Dendrobium thyrsiflorum</name>
    <name type="common">Pinecone-like raceme dendrobium</name>
    <name type="synonym">Orchid</name>
    <dbReference type="NCBI Taxonomy" id="117978"/>
    <lineage>
        <taxon>Eukaryota</taxon>
        <taxon>Viridiplantae</taxon>
        <taxon>Streptophyta</taxon>
        <taxon>Embryophyta</taxon>
        <taxon>Tracheophyta</taxon>
        <taxon>Spermatophyta</taxon>
        <taxon>Magnoliopsida</taxon>
        <taxon>Liliopsida</taxon>
        <taxon>Asparagales</taxon>
        <taxon>Orchidaceae</taxon>
        <taxon>Epidendroideae</taxon>
        <taxon>Malaxideae</taxon>
        <taxon>Dendrobiinae</taxon>
        <taxon>Dendrobium</taxon>
    </lineage>
</organism>
<name>A0ABD0UEH8_DENTH</name>
<keyword evidence="7" id="KW-1185">Reference proteome</keyword>
<protein>
    <recommendedName>
        <fullName evidence="8">DUF659 domain-containing protein</fullName>
    </recommendedName>
</protein>
<evidence type="ECO:0000256" key="4">
    <source>
        <dbReference type="ARBA" id="ARBA00022833"/>
    </source>
</evidence>
<dbReference type="GO" id="GO:0008270">
    <property type="term" value="F:zinc ion binding"/>
    <property type="evidence" value="ECO:0007669"/>
    <property type="project" value="UniProtKB-KW"/>
</dbReference>
<evidence type="ECO:0000256" key="1">
    <source>
        <dbReference type="ARBA" id="ARBA00004123"/>
    </source>
</evidence>
<dbReference type="InterPro" id="IPR052035">
    <property type="entry name" value="ZnF_BED_domain_contain"/>
</dbReference>
<sequence length="226" mass="26521">MMLVYEKEKKRLHTALKSIIRLSFTTNIWKLKNQRISYITVTTHYKCVLSFSHLNPSHTATKIVDTFYKSVTQWVLENKVFTIYVDNAANIDRAIKLFKDNLCVRRKLFFEGKLFHVRCCTRILNFMVKDGIKIMEQVVDKISFVRILLFELYEEYTISFEEEVNCTYGTFRAGRSSVVSTNNHSRSIEECGGNKYSGWQDFAAYISQKTNKKTIDYLKVLVQGQR</sequence>
<reference evidence="6 7" key="1">
    <citation type="journal article" date="2024" name="Plant Biotechnol. J.">
        <title>Dendrobium thyrsiflorum genome and its molecular insights into genes involved in important horticultural traits.</title>
        <authorList>
            <person name="Chen B."/>
            <person name="Wang J.Y."/>
            <person name="Zheng P.J."/>
            <person name="Li K.L."/>
            <person name="Liang Y.M."/>
            <person name="Chen X.F."/>
            <person name="Zhang C."/>
            <person name="Zhao X."/>
            <person name="He X."/>
            <person name="Zhang G.Q."/>
            <person name="Liu Z.J."/>
            <person name="Xu Q."/>
        </authorList>
    </citation>
    <scope>NUCLEOTIDE SEQUENCE [LARGE SCALE GENOMIC DNA]</scope>
    <source>
        <strain evidence="6">GZMU011</strain>
    </source>
</reference>
<keyword evidence="4" id="KW-0862">Zinc</keyword>
<dbReference type="AlphaFoldDB" id="A0ABD0UEH8"/>
<dbReference type="EMBL" id="JANQDX010000017">
    <property type="protein sequence ID" value="KAL0908578.1"/>
    <property type="molecule type" value="Genomic_DNA"/>
</dbReference>
<evidence type="ECO:0008006" key="8">
    <source>
        <dbReference type="Google" id="ProtNLM"/>
    </source>
</evidence>
<proteinExistence type="predicted"/>
<keyword evidence="3" id="KW-0863">Zinc-finger</keyword>
<keyword evidence="2" id="KW-0479">Metal-binding</keyword>
<dbReference type="PANTHER" id="PTHR46481">
    <property type="entry name" value="ZINC FINGER BED DOMAIN-CONTAINING PROTEIN 4"/>
    <property type="match status" value="1"/>
</dbReference>
<dbReference type="InterPro" id="IPR012337">
    <property type="entry name" value="RNaseH-like_sf"/>
</dbReference>